<protein>
    <submittedName>
        <fullName evidence="1">Uncharacterized protein</fullName>
    </submittedName>
</protein>
<name>A0AAV2AP70_9ARAC</name>
<dbReference type="Proteomes" id="UP001497382">
    <property type="component" value="Unassembled WGS sequence"/>
</dbReference>
<gene>
    <name evidence="1" type="ORF">LARSCL_LOCUS13941</name>
</gene>
<comment type="caution">
    <text evidence="1">The sequence shown here is derived from an EMBL/GenBank/DDBJ whole genome shotgun (WGS) entry which is preliminary data.</text>
</comment>
<dbReference type="EMBL" id="CAXIEN010000196">
    <property type="protein sequence ID" value="CAL1285820.1"/>
    <property type="molecule type" value="Genomic_DNA"/>
</dbReference>
<dbReference type="AlphaFoldDB" id="A0AAV2AP70"/>
<organism evidence="1 2">
    <name type="scientific">Larinioides sclopetarius</name>
    <dbReference type="NCBI Taxonomy" id="280406"/>
    <lineage>
        <taxon>Eukaryota</taxon>
        <taxon>Metazoa</taxon>
        <taxon>Ecdysozoa</taxon>
        <taxon>Arthropoda</taxon>
        <taxon>Chelicerata</taxon>
        <taxon>Arachnida</taxon>
        <taxon>Araneae</taxon>
        <taxon>Araneomorphae</taxon>
        <taxon>Entelegynae</taxon>
        <taxon>Araneoidea</taxon>
        <taxon>Araneidae</taxon>
        <taxon>Larinioides</taxon>
    </lineage>
</organism>
<reference evidence="1 2" key="1">
    <citation type="submission" date="2024-04" db="EMBL/GenBank/DDBJ databases">
        <authorList>
            <person name="Rising A."/>
            <person name="Reimegard J."/>
            <person name="Sonavane S."/>
            <person name="Akerstrom W."/>
            <person name="Nylinder S."/>
            <person name="Hedman E."/>
            <person name="Kallberg Y."/>
        </authorList>
    </citation>
    <scope>NUCLEOTIDE SEQUENCE [LARGE SCALE GENOMIC DNA]</scope>
</reference>
<evidence type="ECO:0000313" key="2">
    <source>
        <dbReference type="Proteomes" id="UP001497382"/>
    </source>
</evidence>
<evidence type="ECO:0000313" key="1">
    <source>
        <dbReference type="EMBL" id="CAL1285820.1"/>
    </source>
</evidence>
<keyword evidence="2" id="KW-1185">Reference proteome</keyword>
<accession>A0AAV2AP70</accession>
<proteinExistence type="predicted"/>
<sequence>MRTTGALMANYPSGPRLQELTTCSMKAATLPAILKLSHAPQGTKERCDSMCHSPCETDIFDQVRRWRRIMVVDIARGLISHQDHQLGTLVAGRGYWKEHEQGYWQSAKLLENGQSLSFV</sequence>